<organism evidence="1">
    <name type="scientific">bioreactor metagenome</name>
    <dbReference type="NCBI Taxonomy" id="1076179"/>
    <lineage>
        <taxon>unclassified sequences</taxon>
        <taxon>metagenomes</taxon>
        <taxon>ecological metagenomes</taxon>
    </lineage>
</organism>
<sequence>MPACGDHALEGSDAFGGSVVDVGFDQVACIVHIIGDHSACAKEEGGLVPAGVDLHVELLAGRVRLVEHAFQGGRISDDGLVIVQEVSVIARHGVSIHQAAQGDSRDGAAVVFLRDDGRVFFGQLNQSAGSYQAGQLVLGETEDVGAAFDVGDHIGSSVAFADRLNKHGHPGIFGVRGLELFDLGLRQVNHRVGDPNLHFARETFCGRGETYQGKDHNQG</sequence>
<dbReference type="AlphaFoldDB" id="A0A645F6Q7"/>
<name>A0A645F6Q7_9ZZZZ</name>
<comment type="caution">
    <text evidence="1">The sequence shown here is derived from an EMBL/GenBank/DDBJ whole genome shotgun (WGS) entry which is preliminary data.</text>
</comment>
<accession>A0A645F6Q7</accession>
<protein>
    <submittedName>
        <fullName evidence="1">Uncharacterized protein</fullName>
    </submittedName>
</protein>
<gene>
    <name evidence="1" type="ORF">SDC9_157348</name>
</gene>
<proteinExistence type="predicted"/>
<reference evidence="1" key="1">
    <citation type="submission" date="2019-08" db="EMBL/GenBank/DDBJ databases">
        <authorList>
            <person name="Kucharzyk K."/>
            <person name="Murdoch R.W."/>
            <person name="Higgins S."/>
            <person name="Loffler F."/>
        </authorList>
    </citation>
    <scope>NUCLEOTIDE SEQUENCE</scope>
</reference>
<evidence type="ECO:0000313" key="1">
    <source>
        <dbReference type="EMBL" id="MPN10055.1"/>
    </source>
</evidence>
<dbReference type="EMBL" id="VSSQ01056196">
    <property type="protein sequence ID" value="MPN10055.1"/>
    <property type="molecule type" value="Genomic_DNA"/>
</dbReference>